<gene>
    <name evidence="2" type="ORF">ACFOUP_16200</name>
</gene>
<dbReference type="EMBL" id="JBHSAV010000083">
    <property type="protein sequence ID" value="MFC3977927.1"/>
    <property type="molecule type" value="Genomic_DNA"/>
</dbReference>
<dbReference type="InterPro" id="IPR012337">
    <property type="entry name" value="RNaseH-like_sf"/>
</dbReference>
<feature type="domain" description="Transposase IS701-like DDE" evidence="1">
    <location>
        <begin position="21"/>
        <end position="295"/>
    </location>
</feature>
<evidence type="ECO:0000259" key="1">
    <source>
        <dbReference type="Pfam" id="PF13546"/>
    </source>
</evidence>
<name>A0ABV8ENX6_9BACT</name>
<sequence>MFSQCKGAFKQSRTWKRAFGLAEGVLGCVGRSTVTGMISATGQHFKDWSAAYRLFQGDRMDTSKLFSVIRKTVADAISADEREIYAHMDDTLLRKRGKKVSGAKWMRDPLGPPFQTNLVWGQRFIEVSLSLCSKMDKVQATTIPVDLQHCPSVSKPKKDSLQEEHDLYREAQKKMKLSVIGAQRISELRKDLDKDGHKDKTLVVSVDGSYTNEAVLKKLDENVVLIGRIRKDCKLHESPEISQSKGRKLVYGKQLPTPEQIRQSDEYEWKEVKAWAAGKVHTFNVKTVEQVRWRKSGPMNLRLIIIRPVSYRLTKKSRLLYRDPAYLICTSTELSLEKILQAYLWRWGIEVNFRDQKTLMGCGQAQVRKEKPCSKVPQFITAVYSMLLLSASIAKITELPRPKWYKKKKNQRLTTQDFINQFRAINWSDSVKINFSDFVNMEQKQRSAKNYPVHTLSSLFYNRN</sequence>
<organism evidence="2 3">
    <name type="scientific">Belliella kenyensis</name>
    <dbReference type="NCBI Taxonomy" id="1472724"/>
    <lineage>
        <taxon>Bacteria</taxon>
        <taxon>Pseudomonadati</taxon>
        <taxon>Bacteroidota</taxon>
        <taxon>Cytophagia</taxon>
        <taxon>Cytophagales</taxon>
        <taxon>Cyclobacteriaceae</taxon>
        <taxon>Belliella</taxon>
    </lineage>
</organism>
<dbReference type="Proteomes" id="UP001595766">
    <property type="component" value="Unassembled WGS sequence"/>
</dbReference>
<dbReference type="InterPro" id="IPR038721">
    <property type="entry name" value="IS701-like_DDE_dom"/>
</dbReference>
<evidence type="ECO:0000313" key="3">
    <source>
        <dbReference type="Proteomes" id="UP001595766"/>
    </source>
</evidence>
<accession>A0ABV8ENX6</accession>
<proteinExistence type="predicted"/>
<dbReference type="RefSeq" id="WP_290295107.1">
    <property type="nucleotide sequence ID" value="NZ_JAUFQA010000001.1"/>
</dbReference>
<protein>
    <submittedName>
        <fullName evidence="2">Transposase</fullName>
    </submittedName>
</protein>
<evidence type="ECO:0000313" key="2">
    <source>
        <dbReference type="EMBL" id="MFC3977927.1"/>
    </source>
</evidence>
<reference evidence="3" key="1">
    <citation type="journal article" date="2019" name="Int. J. Syst. Evol. Microbiol.">
        <title>The Global Catalogue of Microorganisms (GCM) 10K type strain sequencing project: providing services to taxonomists for standard genome sequencing and annotation.</title>
        <authorList>
            <consortium name="The Broad Institute Genomics Platform"/>
            <consortium name="The Broad Institute Genome Sequencing Center for Infectious Disease"/>
            <person name="Wu L."/>
            <person name="Ma J."/>
        </authorList>
    </citation>
    <scope>NUCLEOTIDE SEQUENCE [LARGE SCALE GENOMIC DNA]</scope>
    <source>
        <strain evidence="3">CECT 8551</strain>
    </source>
</reference>
<comment type="caution">
    <text evidence="2">The sequence shown here is derived from an EMBL/GenBank/DDBJ whole genome shotgun (WGS) entry which is preliminary data.</text>
</comment>
<keyword evidence="3" id="KW-1185">Reference proteome</keyword>
<dbReference type="Pfam" id="PF13546">
    <property type="entry name" value="DDE_5"/>
    <property type="match status" value="1"/>
</dbReference>
<dbReference type="SUPFAM" id="SSF53098">
    <property type="entry name" value="Ribonuclease H-like"/>
    <property type="match status" value="1"/>
</dbReference>